<dbReference type="Proteomes" id="UP001337305">
    <property type="component" value="Unassembled WGS sequence"/>
</dbReference>
<feature type="domain" description="SCP" evidence="1">
    <location>
        <begin position="94"/>
        <end position="209"/>
    </location>
</feature>
<proteinExistence type="predicted"/>
<dbReference type="Pfam" id="PF00188">
    <property type="entry name" value="CAP"/>
    <property type="match status" value="1"/>
</dbReference>
<keyword evidence="3" id="KW-1185">Reference proteome</keyword>
<dbReference type="PROSITE" id="PS51257">
    <property type="entry name" value="PROKAR_LIPOPROTEIN"/>
    <property type="match status" value="1"/>
</dbReference>
<dbReference type="InterPro" id="IPR014044">
    <property type="entry name" value="CAP_dom"/>
</dbReference>
<dbReference type="InterPro" id="IPR035940">
    <property type="entry name" value="CAP_sf"/>
</dbReference>
<gene>
    <name evidence="2" type="ORF">N1F79_21255</name>
</gene>
<comment type="caution">
    <text evidence="2">The sequence shown here is derived from an EMBL/GenBank/DDBJ whole genome shotgun (WGS) entry which is preliminary data.</text>
</comment>
<evidence type="ECO:0000313" key="3">
    <source>
        <dbReference type="Proteomes" id="UP001337305"/>
    </source>
</evidence>
<protein>
    <submittedName>
        <fullName evidence="2">CAP domain-containing protein</fullName>
    </submittedName>
</protein>
<dbReference type="RefSeq" id="WP_303307947.1">
    <property type="nucleotide sequence ID" value="NZ_JAODOP010000004.1"/>
</dbReference>
<dbReference type="Gene3D" id="3.40.33.10">
    <property type="entry name" value="CAP"/>
    <property type="match status" value="1"/>
</dbReference>
<dbReference type="SUPFAM" id="SSF55797">
    <property type="entry name" value="PR-1-like"/>
    <property type="match status" value="1"/>
</dbReference>
<evidence type="ECO:0000313" key="2">
    <source>
        <dbReference type="EMBL" id="MEF3835667.1"/>
    </source>
</evidence>
<dbReference type="EMBL" id="JAODOP010000004">
    <property type="protein sequence ID" value="MEF3835667.1"/>
    <property type="molecule type" value="Genomic_DNA"/>
</dbReference>
<evidence type="ECO:0000259" key="1">
    <source>
        <dbReference type="Pfam" id="PF00188"/>
    </source>
</evidence>
<accession>A0ABU7XY53</accession>
<organism evidence="2 3">
    <name type="scientific">Flavivirga spongiicola</name>
    <dbReference type="NCBI Taxonomy" id="421621"/>
    <lineage>
        <taxon>Bacteria</taxon>
        <taxon>Pseudomonadati</taxon>
        <taxon>Bacteroidota</taxon>
        <taxon>Flavobacteriia</taxon>
        <taxon>Flavobacteriales</taxon>
        <taxon>Flavobacteriaceae</taxon>
        <taxon>Flavivirga</taxon>
    </lineage>
</organism>
<sequence>MELFQIKSCKWLLVIFYQLLFLSFSCSKEDAPQHGPMIDLGIDEQEVLSRLTASLVGRVPDDDGNPENLCNNGEMQLMTDDPYCGYVDVGEYGLNQINEYRAKHGLPPYVRAIEYELCAAREARLAAENDVYHWSDGCGWRSQGAAGGGRGGDASSGTVEKSIWWVPKLFYEEGPNGGHYQAMMTQRSRGVAIGYYAIDRDRHGVVVNYYDEL</sequence>
<reference evidence="2 3" key="1">
    <citation type="submission" date="2022-09" db="EMBL/GenBank/DDBJ databases">
        <title>Genome sequencing of Flavivirga sp. MEBiC05379.</title>
        <authorList>
            <person name="Oh H.-M."/>
            <person name="Kwon K.K."/>
            <person name="Park M.J."/>
            <person name="Yang S.-H."/>
        </authorList>
    </citation>
    <scope>NUCLEOTIDE SEQUENCE [LARGE SCALE GENOMIC DNA]</scope>
    <source>
        <strain evidence="2 3">MEBiC05379</strain>
    </source>
</reference>
<name>A0ABU7XY53_9FLAO</name>